<dbReference type="InterPro" id="IPR000626">
    <property type="entry name" value="Ubiquitin-like_dom"/>
</dbReference>
<dbReference type="EMBL" id="CAUJNA010003269">
    <property type="protein sequence ID" value="CAJ1397550.1"/>
    <property type="molecule type" value="Genomic_DNA"/>
</dbReference>
<dbReference type="CDD" id="cd17039">
    <property type="entry name" value="Ubl_ubiquitin_like"/>
    <property type="match status" value="1"/>
</dbReference>
<dbReference type="AlphaFoldDB" id="A0AA36N3R5"/>
<dbReference type="PROSITE" id="PS50053">
    <property type="entry name" value="UBIQUITIN_2"/>
    <property type="match status" value="1"/>
</dbReference>
<proteinExistence type="predicted"/>
<dbReference type="InterPro" id="IPR050648">
    <property type="entry name" value="F-box_LRR-repeat"/>
</dbReference>
<evidence type="ECO:0000313" key="2">
    <source>
        <dbReference type="EMBL" id="CAJ1397550.1"/>
    </source>
</evidence>
<dbReference type="SUPFAM" id="SSF52047">
    <property type="entry name" value="RNI-like"/>
    <property type="match status" value="1"/>
</dbReference>
<dbReference type="Proteomes" id="UP001178507">
    <property type="component" value="Unassembled WGS sequence"/>
</dbReference>
<dbReference type="Gene3D" id="3.80.10.10">
    <property type="entry name" value="Ribonuclease Inhibitor"/>
    <property type="match status" value="1"/>
</dbReference>
<gene>
    <name evidence="2" type="ORF">EVOR1521_LOCUS21543</name>
</gene>
<sequence length="757" mass="83971">MDVTVESDVGSVVLKEVLPTLSIRELQQEVQFRSGIPAKQQLLSHAGVRLLAERSLQDFWDFGSLQLDVTSYAPLAQGPPTFLPCTEHRGIQLLQLQELQAYLVNRCRDGELRAWRDAGKPICLEALNLYQLADWVIRPATREDHCSYVELISSGKEAQNPQWFVSHAWQEPILDFVRCLQGHAEVRELEETVAYWVCAYANNQHELGDELRCNPRETSFFRAMQLSLGVVLVLDSEGTPFSRTWCCFELAMALTDLGESGESAPRHLHEGHARLLLDIATCAQGRAELLTDGLAPEEVQREESVCAGSGGKAKAKREESFPIELVQRALKIDIAEASASCPVDKIRILNSIAGLPPEQLDAPLGESPERRRRYEAVNRGLRAIFAMASVSQVVSKDLHELMPAICQALAEDETRRSLRLSFAKSLKFRDTDLVALVRALPALTGLLRLDLRSCHQLSDAAVLELAGALKRVKVTALFLDFFMCAGLTDLSIAQIFANSQHLTDMREFDLNVRGLVKVTAEVIPPLISALEVMPLLRKLHLNFCKTRQNDEAATVLIRTVKHLRHLEILRLYFTECSLVGSQAAAALGDSLSELRGLTEAILCFAHTGLTDAGLLGLCRGLGALQHCRRLTLRFHGCRELTDESLWVLGETLRGLSLQKLSLDLGKCAQLSKGLARRYGGPSAWELLQDPAFRRPRSAAHARILELFRERRGAFSNAEALYPVLKAVDPSLSAVDFHQLRAAALAEDAPGRRVFVVT</sequence>
<comment type="caution">
    <text evidence="2">The sequence shown here is derived from an EMBL/GenBank/DDBJ whole genome shotgun (WGS) entry which is preliminary data.</text>
</comment>
<dbReference type="SUPFAM" id="SSF54236">
    <property type="entry name" value="Ubiquitin-like"/>
    <property type="match status" value="1"/>
</dbReference>
<keyword evidence="3" id="KW-1185">Reference proteome</keyword>
<protein>
    <recommendedName>
        <fullName evidence="1">Ubiquitin-like domain-containing protein</fullName>
    </recommendedName>
</protein>
<reference evidence="2" key="1">
    <citation type="submission" date="2023-08" db="EMBL/GenBank/DDBJ databases">
        <authorList>
            <person name="Chen Y."/>
            <person name="Shah S."/>
            <person name="Dougan E. K."/>
            <person name="Thang M."/>
            <person name="Chan C."/>
        </authorList>
    </citation>
    <scope>NUCLEOTIDE SEQUENCE</scope>
</reference>
<feature type="domain" description="Ubiquitin-like" evidence="1">
    <location>
        <begin position="1"/>
        <end position="59"/>
    </location>
</feature>
<dbReference type="InterPro" id="IPR032675">
    <property type="entry name" value="LRR_dom_sf"/>
</dbReference>
<evidence type="ECO:0000259" key="1">
    <source>
        <dbReference type="PROSITE" id="PS50053"/>
    </source>
</evidence>
<evidence type="ECO:0000313" key="3">
    <source>
        <dbReference type="Proteomes" id="UP001178507"/>
    </source>
</evidence>
<dbReference type="GO" id="GO:0005737">
    <property type="term" value="C:cytoplasm"/>
    <property type="evidence" value="ECO:0007669"/>
    <property type="project" value="TreeGrafter"/>
</dbReference>
<organism evidence="2 3">
    <name type="scientific">Effrenium voratum</name>
    <dbReference type="NCBI Taxonomy" id="2562239"/>
    <lineage>
        <taxon>Eukaryota</taxon>
        <taxon>Sar</taxon>
        <taxon>Alveolata</taxon>
        <taxon>Dinophyceae</taxon>
        <taxon>Suessiales</taxon>
        <taxon>Symbiodiniaceae</taxon>
        <taxon>Effrenium</taxon>
    </lineage>
</organism>
<dbReference type="PANTHER" id="PTHR13382">
    <property type="entry name" value="MITOCHONDRIAL ATP SYNTHASE COUPLING FACTOR B"/>
    <property type="match status" value="1"/>
</dbReference>
<name>A0AA36N3R5_9DINO</name>
<dbReference type="InterPro" id="IPR029071">
    <property type="entry name" value="Ubiquitin-like_domsf"/>
</dbReference>
<accession>A0AA36N3R5</accession>